<evidence type="ECO:0000313" key="9">
    <source>
        <dbReference type="Proteomes" id="UP000006729"/>
    </source>
</evidence>
<evidence type="ECO:0000256" key="7">
    <source>
        <dbReference type="SAM" id="Phobius"/>
    </source>
</evidence>
<keyword evidence="6" id="KW-0067">ATP-binding</keyword>
<protein>
    <submittedName>
        <fullName evidence="8">Uncharacterized protein</fullName>
    </submittedName>
</protein>
<comment type="subcellular location">
    <subcellularLocation>
        <location evidence="2">Plastid</location>
    </subcellularLocation>
</comment>
<evidence type="ECO:0000256" key="5">
    <source>
        <dbReference type="ARBA" id="ARBA00022741"/>
    </source>
</evidence>
<dbReference type="GO" id="GO:0009536">
    <property type="term" value="C:plastid"/>
    <property type="evidence" value="ECO:0007669"/>
    <property type="project" value="UniProtKB-SubCell"/>
</dbReference>
<name>A0A2K1ZPT6_POPTR</name>
<keyword evidence="7" id="KW-1133">Transmembrane helix</keyword>
<evidence type="ECO:0000313" key="8">
    <source>
        <dbReference type="EMBL" id="PNT27280.1"/>
    </source>
</evidence>
<dbReference type="STRING" id="3694.A0A2K1ZPT6"/>
<evidence type="ECO:0000256" key="2">
    <source>
        <dbReference type="ARBA" id="ARBA00004474"/>
    </source>
</evidence>
<accession>A0A2K1ZPT6</accession>
<evidence type="ECO:0000256" key="3">
    <source>
        <dbReference type="ARBA" id="ARBA00009361"/>
    </source>
</evidence>
<feature type="transmembrane region" description="Helical" evidence="7">
    <location>
        <begin position="23"/>
        <end position="45"/>
    </location>
</feature>
<dbReference type="Proteomes" id="UP000006729">
    <property type="component" value="Chromosome 7"/>
</dbReference>
<dbReference type="GO" id="GO:0005524">
    <property type="term" value="F:ATP binding"/>
    <property type="evidence" value="ECO:0007669"/>
    <property type="project" value="UniProtKB-KW"/>
</dbReference>
<comment type="function">
    <text evidence="1">Probable ATPase of unknown function. Its presence in a non-photosynthetic plant (Epifagus virginiana) and experiments in tobacco indicate that it has an essential function which is probably not related to photosynthesis.</text>
</comment>
<sequence length="80" mass="9041">MMDILCSLSENHLFINLMWGKPFSLRLALSISKGILVIGSIGIGWSYLVKYVAISSYVPFIIIFLNKFLDNNLKGFLIDN</sequence>
<organism evidence="8 9">
    <name type="scientific">Populus trichocarpa</name>
    <name type="common">Western balsam poplar</name>
    <name type="synonym">Populus balsamifera subsp. trichocarpa</name>
    <dbReference type="NCBI Taxonomy" id="3694"/>
    <lineage>
        <taxon>Eukaryota</taxon>
        <taxon>Viridiplantae</taxon>
        <taxon>Streptophyta</taxon>
        <taxon>Embryophyta</taxon>
        <taxon>Tracheophyta</taxon>
        <taxon>Spermatophyta</taxon>
        <taxon>Magnoliopsida</taxon>
        <taxon>eudicotyledons</taxon>
        <taxon>Gunneridae</taxon>
        <taxon>Pentapetalae</taxon>
        <taxon>rosids</taxon>
        <taxon>fabids</taxon>
        <taxon>Malpighiales</taxon>
        <taxon>Salicaceae</taxon>
        <taxon>Saliceae</taxon>
        <taxon>Populus</taxon>
    </lineage>
</organism>
<keyword evidence="5" id="KW-0547">Nucleotide-binding</keyword>
<dbReference type="PANTHER" id="PTHR33078:SF100">
    <property type="entry name" value="PROTEIN YCF2"/>
    <property type="match status" value="1"/>
</dbReference>
<dbReference type="PANTHER" id="PTHR33078">
    <property type="entry name" value="PROTEIN YCF2-RELATED"/>
    <property type="match status" value="1"/>
</dbReference>
<dbReference type="AlphaFoldDB" id="A0A2K1ZPT6"/>
<keyword evidence="7" id="KW-0472">Membrane</keyword>
<dbReference type="EMBL" id="CM009296">
    <property type="protein sequence ID" value="PNT27280.1"/>
    <property type="molecule type" value="Genomic_DNA"/>
</dbReference>
<keyword evidence="7" id="KW-0812">Transmembrane</keyword>
<evidence type="ECO:0000256" key="6">
    <source>
        <dbReference type="ARBA" id="ARBA00022840"/>
    </source>
</evidence>
<dbReference type="InParanoid" id="A0A2K1ZPT6"/>
<evidence type="ECO:0000256" key="1">
    <source>
        <dbReference type="ARBA" id="ARBA00002329"/>
    </source>
</evidence>
<keyword evidence="9" id="KW-1185">Reference proteome</keyword>
<gene>
    <name evidence="8" type="ORF">POPTR_007G054700</name>
</gene>
<evidence type="ECO:0000256" key="4">
    <source>
        <dbReference type="ARBA" id="ARBA00022640"/>
    </source>
</evidence>
<comment type="similarity">
    <text evidence="3">Belongs to the Ycf2 family.</text>
</comment>
<proteinExistence type="inferred from homology"/>
<reference evidence="8 9" key="1">
    <citation type="journal article" date="2006" name="Science">
        <title>The genome of black cottonwood, Populus trichocarpa (Torr. &amp; Gray).</title>
        <authorList>
            <person name="Tuskan G.A."/>
            <person name="Difazio S."/>
            <person name="Jansson S."/>
            <person name="Bohlmann J."/>
            <person name="Grigoriev I."/>
            <person name="Hellsten U."/>
            <person name="Putnam N."/>
            <person name="Ralph S."/>
            <person name="Rombauts S."/>
            <person name="Salamov A."/>
            <person name="Schein J."/>
            <person name="Sterck L."/>
            <person name="Aerts A."/>
            <person name="Bhalerao R.R."/>
            <person name="Bhalerao R.P."/>
            <person name="Blaudez D."/>
            <person name="Boerjan W."/>
            <person name="Brun A."/>
            <person name="Brunner A."/>
            <person name="Busov V."/>
            <person name="Campbell M."/>
            <person name="Carlson J."/>
            <person name="Chalot M."/>
            <person name="Chapman J."/>
            <person name="Chen G.L."/>
            <person name="Cooper D."/>
            <person name="Coutinho P.M."/>
            <person name="Couturier J."/>
            <person name="Covert S."/>
            <person name="Cronk Q."/>
            <person name="Cunningham R."/>
            <person name="Davis J."/>
            <person name="Degroeve S."/>
            <person name="Dejardin A."/>
            <person name="Depamphilis C."/>
            <person name="Detter J."/>
            <person name="Dirks B."/>
            <person name="Dubchak I."/>
            <person name="Duplessis S."/>
            <person name="Ehlting J."/>
            <person name="Ellis B."/>
            <person name="Gendler K."/>
            <person name="Goodstein D."/>
            <person name="Gribskov M."/>
            <person name="Grimwood J."/>
            <person name="Groover A."/>
            <person name="Gunter L."/>
            <person name="Hamberger B."/>
            <person name="Heinze B."/>
            <person name="Helariutta Y."/>
            <person name="Henrissat B."/>
            <person name="Holligan D."/>
            <person name="Holt R."/>
            <person name="Huang W."/>
            <person name="Islam-Faridi N."/>
            <person name="Jones S."/>
            <person name="Jones-Rhoades M."/>
            <person name="Jorgensen R."/>
            <person name="Joshi C."/>
            <person name="Kangasjarvi J."/>
            <person name="Karlsson J."/>
            <person name="Kelleher C."/>
            <person name="Kirkpatrick R."/>
            <person name="Kirst M."/>
            <person name="Kohler A."/>
            <person name="Kalluri U."/>
            <person name="Larimer F."/>
            <person name="Leebens-Mack J."/>
            <person name="Leple J.C."/>
            <person name="Locascio P."/>
            <person name="Lou Y."/>
            <person name="Lucas S."/>
            <person name="Martin F."/>
            <person name="Montanini B."/>
            <person name="Napoli C."/>
            <person name="Nelson D.R."/>
            <person name="Nelson C."/>
            <person name="Nieminen K."/>
            <person name="Nilsson O."/>
            <person name="Pereda V."/>
            <person name="Peter G."/>
            <person name="Philippe R."/>
            <person name="Pilate G."/>
            <person name="Poliakov A."/>
            <person name="Razumovskaya J."/>
            <person name="Richardson P."/>
            <person name="Rinaldi C."/>
            <person name="Ritland K."/>
            <person name="Rouze P."/>
            <person name="Ryaboy D."/>
            <person name="Schmutz J."/>
            <person name="Schrader J."/>
            <person name="Segerman B."/>
            <person name="Shin H."/>
            <person name="Siddiqui A."/>
            <person name="Sterky F."/>
            <person name="Terry A."/>
            <person name="Tsai C.J."/>
            <person name="Uberbacher E."/>
            <person name="Unneberg P."/>
            <person name="Vahala J."/>
            <person name="Wall K."/>
            <person name="Wessler S."/>
            <person name="Yang G."/>
            <person name="Yin T."/>
            <person name="Douglas C."/>
            <person name="Marra M."/>
            <person name="Sandberg G."/>
            <person name="Van de Peer Y."/>
            <person name="Rokhsar D."/>
        </authorList>
    </citation>
    <scope>NUCLEOTIDE SEQUENCE [LARGE SCALE GENOMIC DNA]</scope>
    <source>
        <strain evidence="9">cv. Nisqually</strain>
    </source>
</reference>
<keyword evidence="4" id="KW-0934">Plastid</keyword>